<sequence length="434" mass="46527">MRLLPLLYAACAAAAAESCTAVDVLDSAMDSINTDLRALLCQAATFSSTTPPRWSLFSAPKPSIVVNVATEKDVADTVKYCVKHNIPFFAQNGGSGWAALNVTNGVVINIAPLNSITFNEARDQATVQGGANMEQVIKAGNASKSFVLTGNCNCVGALGAYLGGGYGNLMGEYGFGVDNVISFNVVNATGDLQEVTKASDPDLFWALLGAGPNFGIVTSAVIKAYPQTDLTGFSTALVFPGEQITEVVKAVEALRPNLLPSQNVFLYLTNNNGPVILVTGFLLHATVEQGKAAFAGLYALNPVFENSGVLPWDQWNAAADSFCLREQRKPGHTVGLTSLHPEQWKEIWELYLSFRNKDGAENSVVIVEIYNLSKPRSLGSSSSASFAHRDVNAQAVVIPWYSDASLDTDALAFAQRVRNIWKSTESKFTSYINF</sequence>
<dbReference type="InterPro" id="IPR050416">
    <property type="entry name" value="FAD-linked_Oxidoreductase"/>
</dbReference>
<evidence type="ECO:0000256" key="5">
    <source>
        <dbReference type="ARBA" id="ARBA00023002"/>
    </source>
</evidence>
<dbReference type="AlphaFoldDB" id="A0A6A5TSW9"/>
<dbReference type="InterPro" id="IPR006094">
    <property type="entry name" value="Oxid_FAD_bind_N"/>
</dbReference>
<dbReference type="OrthoDB" id="415825at2759"/>
<keyword evidence="9" id="KW-1185">Reference proteome</keyword>
<dbReference type="SUPFAM" id="SSF56176">
    <property type="entry name" value="FAD-binding/transporter-associated domain-like"/>
    <property type="match status" value="1"/>
</dbReference>
<evidence type="ECO:0000256" key="1">
    <source>
        <dbReference type="ARBA" id="ARBA00001974"/>
    </source>
</evidence>
<dbReference type="PANTHER" id="PTHR42973:SF39">
    <property type="entry name" value="FAD-BINDING PCMH-TYPE DOMAIN-CONTAINING PROTEIN"/>
    <property type="match status" value="1"/>
</dbReference>
<dbReference type="InterPro" id="IPR016166">
    <property type="entry name" value="FAD-bd_PCMH"/>
</dbReference>
<feature type="chain" id="PRO_5025618495" evidence="6">
    <location>
        <begin position="22"/>
        <end position="434"/>
    </location>
</feature>
<comment type="similarity">
    <text evidence="2">Belongs to the oxygen-dependent FAD-linked oxidoreductase family.</text>
</comment>
<dbReference type="Pfam" id="PF01565">
    <property type="entry name" value="FAD_binding_4"/>
    <property type="match status" value="1"/>
</dbReference>
<dbReference type="EMBL" id="ML976996">
    <property type="protein sequence ID" value="KAF1955080.1"/>
    <property type="molecule type" value="Genomic_DNA"/>
</dbReference>
<dbReference type="Gene3D" id="3.40.462.20">
    <property type="match status" value="1"/>
</dbReference>
<evidence type="ECO:0000256" key="4">
    <source>
        <dbReference type="ARBA" id="ARBA00022827"/>
    </source>
</evidence>
<reference evidence="8" key="1">
    <citation type="journal article" date="2020" name="Stud. Mycol.">
        <title>101 Dothideomycetes genomes: a test case for predicting lifestyles and emergence of pathogens.</title>
        <authorList>
            <person name="Haridas S."/>
            <person name="Albert R."/>
            <person name="Binder M."/>
            <person name="Bloem J."/>
            <person name="Labutti K."/>
            <person name="Salamov A."/>
            <person name="Andreopoulos B."/>
            <person name="Baker S."/>
            <person name="Barry K."/>
            <person name="Bills G."/>
            <person name="Bluhm B."/>
            <person name="Cannon C."/>
            <person name="Castanera R."/>
            <person name="Culley D."/>
            <person name="Daum C."/>
            <person name="Ezra D."/>
            <person name="Gonzalez J."/>
            <person name="Henrissat B."/>
            <person name="Kuo A."/>
            <person name="Liang C."/>
            <person name="Lipzen A."/>
            <person name="Lutzoni F."/>
            <person name="Magnuson J."/>
            <person name="Mondo S."/>
            <person name="Nolan M."/>
            <person name="Ohm R."/>
            <person name="Pangilinan J."/>
            <person name="Park H.-J."/>
            <person name="Ramirez L."/>
            <person name="Alfaro M."/>
            <person name="Sun H."/>
            <person name="Tritt A."/>
            <person name="Yoshinaga Y."/>
            <person name="Zwiers L.-H."/>
            <person name="Turgeon B."/>
            <person name="Goodwin S."/>
            <person name="Spatafora J."/>
            <person name="Crous P."/>
            <person name="Grigoriev I."/>
        </authorList>
    </citation>
    <scope>NUCLEOTIDE SEQUENCE</scope>
    <source>
        <strain evidence="8">CBS 675.92</strain>
    </source>
</reference>
<dbReference type="Gene3D" id="3.30.43.10">
    <property type="entry name" value="Uridine Diphospho-n-acetylenolpyruvylglucosamine Reductase, domain 2"/>
    <property type="match status" value="1"/>
</dbReference>
<protein>
    <submittedName>
        <fullName evidence="8">FAD-binding domain-containing protein</fullName>
    </submittedName>
</protein>
<dbReference type="InterPro" id="IPR016169">
    <property type="entry name" value="FAD-bd_PCMH_sub2"/>
</dbReference>
<gene>
    <name evidence="8" type="ORF">CC80DRAFT_448186</name>
</gene>
<name>A0A6A5TSW9_9PLEO</name>
<dbReference type="PANTHER" id="PTHR42973">
    <property type="entry name" value="BINDING OXIDOREDUCTASE, PUTATIVE (AFU_ORTHOLOGUE AFUA_1G17690)-RELATED"/>
    <property type="match status" value="1"/>
</dbReference>
<evidence type="ECO:0000256" key="6">
    <source>
        <dbReference type="SAM" id="SignalP"/>
    </source>
</evidence>
<comment type="cofactor">
    <cofactor evidence="1">
        <name>FAD</name>
        <dbReference type="ChEBI" id="CHEBI:57692"/>
    </cofactor>
</comment>
<dbReference type="InterPro" id="IPR036318">
    <property type="entry name" value="FAD-bd_PCMH-like_sf"/>
</dbReference>
<keyword evidence="3" id="KW-0285">Flavoprotein</keyword>
<accession>A0A6A5TSW9</accession>
<dbReference type="GO" id="GO:0071949">
    <property type="term" value="F:FAD binding"/>
    <property type="evidence" value="ECO:0007669"/>
    <property type="project" value="InterPro"/>
</dbReference>
<dbReference type="PROSITE" id="PS51387">
    <property type="entry name" value="FAD_PCMH"/>
    <property type="match status" value="1"/>
</dbReference>
<evidence type="ECO:0000256" key="2">
    <source>
        <dbReference type="ARBA" id="ARBA00005466"/>
    </source>
</evidence>
<feature type="domain" description="FAD-binding PCMH-type" evidence="7">
    <location>
        <begin position="58"/>
        <end position="227"/>
    </location>
</feature>
<proteinExistence type="inferred from homology"/>
<dbReference type="Gene3D" id="3.30.465.10">
    <property type="match status" value="1"/>
</dbReference>
<dbReference type="Proteomes" id="UP000800035">
    <property type="component" value="Unassembled WGS sequence"/>
</dbReference>
<evidence type="ECO:0000313" key="8">
    <source>
        <dbReference type="EMBL" id="KAF1955080.1"/>
    </source>
</evidence>
<keyword evidence="6" id="KW-0732">Signal</keyword>
<dbReference type="GO" id="GO:0016491">
    <property type="term" value="F:oxidoreductase activity"/>
    <property type="evidence" value="ECO:0007669"/>
    <property type="project" value="UniProtKB-KW"/>
</dbReference>
<feature type="signal peptide" evidence="6">
    <location>
        <begin position="1"/>
        <end position="21"/>
    </location>
</feature>
<feature type="non-terminal residue" evidence="8">
    <location>
        <position position="434"/>
    </location>
</feature>
<organism evidence="8 9">
    <name type="scientific">Byssothecium circinans</name>
    <dbReference type="NCBI Taxonomy" id="147558"/>
    <lineage>
        <taxon>Eukaryota</taxon>
        <taxon>Fungi</taxon>
        <taxon>Dikarya</taxon>
        <taxon>Ascomycota</taxon>
        <taxon>Pezizomycotina</taxon>
        <taxon>Dothideomycetes</taxon>
        <taxon>Pleosporomycetidae</taxon>
        <taxon>Pleosporales</taxon>
        <taxon>Massarineae</taxon>
        <taxon>Massarinaceae</taxon>
        <taxon>Byssothecium</taxon>
    </lineage>
</organism>
<evidence type="ECO:0000259" key="7">
    <source>
        <dbReference type="PROSITE" id="PS51387"/>
    </source>
</evidence>
<dbReference type="InterPro" id="IPR016167">
    <property type="entry name" value="FAD-bd_PCMH_sub1"/>
</dbReference>
<keyword evidence="5" id="KW-0560">Oxidoreductase</keyword>
<evidence type="ECO:0000256" key="3">
    <source>
        <dbReference type="ARBA" id="ARBA00022630"/>
    </source>
</evidence>
<evidence type="ECO:0000313" key="9">
    <source>
        <dbReference type="Proteomes" id="UP000800035"/>
    </source>
</evidence>
<keyword evidence="4" id="KW-0274">FAD</keyword>